<organism evidence="3 4">
    <name type="scientific">Hyaloscypha variabilis (strain UAMH 11265 / GT02V1 / F)</name>
    <name type="common">Meliniomyces variabilis</name>
    <dbReference type="NCBI Taxonomy" id="1149755"/>
    <lineage>
        <taxon>Eukaryota</taxon>
        <taxon>Fungi</taxon>
        <taxon>Dikarya</taxon>
        <taxon>Ascomycota</taxon>
        <taxon>Pezizomycotina</taxon>
        <taxon>Leotiomycetes</taxon>
        <taxon>Helotiales</taxon>
        <taxon>Hyaloscyphaceae</taxon>
        <taxon>Hyaloscypha</taxon>
        <taxon>Hyaloscypha variabilis</taxon>
    </lineage>
</organism>
<name>A0A2J6QUN4_HYAVF</name>
<evidence type="ECO:0000256" key="1">
    <source>
        <dbReference type="SAM" id="MobiDB-lite"/>
    </source>
</evidence>
<keyword evidence="4" id="KW-1185">Reference proteome</keyword>
<feature type="domain" description="NWD NACHT-NTPase N-terminal" evidence="2">
    <location>
        <begin position="85"/>
        <end position="210"/>
    </location>
</feature>
<feature type="compositionally biased region" description="Low complexity" evidence="1">
    <location>
        <begin position="37"/>
        <end position="56"/>
    </location>
</feature>
<feature type="compositionally biased region" description="Basic and acidic residues" evidence="1">
    <location>
        <begin position="9"/>
        <end position="19"/>
    </location>
</feature>
<gene>
    <name evidence="3" type="ORF">L207DRAFT_642064</name>
</gene>
<evidence type="ECO:0000313" key="3">
    <source>
        <dbReference type="EMBL" id="PMD29973.1"/>
    </source>
</evidence>
<dbReference type="OrthoDB" id="163438at2759"/>
<dbReference type="Pfam" id="PF17100">
    <property type="entry name" value="NACHT_N"/>
    <property type="match status" value="1"/>
</dbReference>
<evidence type="ECO:0000313" key="4">
    <source>
        <dbReference type="Proteomes" id="UP000235786"/>
    </source>
</evidence>
<reference evidence="3 4" key="1">
    <citation type="submission" date="2016-04" db="EMBL/GenBank/DDBJ databases">
        <title>A degradative enzymes factory behind the ericoid mycorrhizal symbiosis.</title>
        <authorList>
            <consortium name="DOE Joint Genome Institute"/>
            <person name="Martino E."/>
            <person name="Morin E."/>
            <person name="Grelet G."/>
            <person name="Kuo A."/>
            <person name="Kohler A."/>
            <person name="Daghino S."/>
            <person name="Barry K."/>
            <person name="Choi C."/>
            <person name="Cichocki N."/>
            <person name="Clum A."/>
            <person name="Copeland A."/>
            <person name="Hainaut M."/>
            <person name="Haridas S."/>
            <person name="Labutti K."/>
            <person name="Lindquist E."/>
            <person name="Lipzen A."/>
            <person name="Khouja H.-R."/>
            <person name="Murat C."/>
            <person name="Ohm R."/>
            <person name="Olson A."/>
            <person name="Spatafora J."/>
            <person name="Veneault-Fourrey C."/>
            <person name="Henrissat B."/>
            <person name="Grigoriev I."/>
            <person name="Martin F."/>
            <person name="Perotto S."/>
        </authorList>
    </citation>
    <scope>NUCLEOTIDE SEQUENCE [LARGE SCALE GENOMIC DNA]</scope>
    <source>
        <strain evidence="3 4">F</strain>
    </source>
</reference>
<sequence>MKHVRRFKQKIESRREKGVEQGGEGSCSPASATADQVSTSPLVPTSTSTVSDPQSPNHLPTMMLSIPLAHQLTVSATPSTSESPDLWKMAYDKFRIEEPDLLGDYDKHILGDAAVNPDLSSRESIETALNKLLEDREKKQWKVSVLGHDIKIRAHVERLTNILKWSDPLVKQAVSTQPYAALAWSGVSLLLPLLTSGTTQNEAMLEGFNSIGELQKF</sequence>
<dbReference type="EMBL" id="KZ613970">
    <property type="protein sequence ID" value="PMD29973.1"/>
    <property type="molecule type" value="Genomic_DNA"/>
</dbReference>
<dbReference type="Proteomes" id="UP000235786">
    <property type="component" value="Unassembled WGS sequence"/>
</dbReference>
<feature type="region of interest" description="Disordered" evidence="1">
    <location>
        <begin position="1"/>
        <end position="61"/>
    </location>
</feature>
<dbReference type="AlphaFoldDB" id="A0A2J6QUN4"/>
<evidence type="ECO:0000259" key="2">
    <source>
        <dbReference type="Pfam" id="PF17100"/>
    </source>
</evidence>
<protein>
    <recommendedName>
        <fullName evidence="2">NWD NACHT-NTPase N-terminal domain-containing protein</fullName>
    </recommendedName>
</protein>
<dbReference type="InterPro" id="IPR031359">
    <property type="entry name" value="NACHT_N"/>
</dbReference>
<accession>A0A2J6QUN4</accession>
<proteinExistence type="predicted"/>
<dbReference type="STRING" id="1149755.A0A2J6QUN4"/>